<comment type="caution">
    <text evidence="13">The sequence shown here is derived from an EMBL/GenBank/DDBJ whole genome shotgun (WGS) entry which is preliminary data.</text>
</comment>
<accession>A0A506UBX4</accession>
<dbReference type="InterPro" id="IPR005116">
    <property type="entry name" value="Transp-assoc_OB_typ1"/>
</dbReference>
<dbReference type="GO" id="GO:0015098">
    <property type="term" value="F:molybdate ion transmembrane transporter activity"/>
    <property type="evidence" value="ECO:0007669"/>
    <property type="project" value="InterPro"/>
</dbReference>
<dbReference type="NCBIfam" id="TIGR02142">
    <property type="entry name" value="modC_ABC"/>
    <property type="match status" value="1"/>
</dbReference>
<organism evidence="13 14">
    <name type="scientific">Pararhizobium mangrovi</name>
    <dbReference type="NCBI Taxonomy" id="2590452"/>
    <lineage>
        <taxon>Bacteria</taxon>
        <taxon>Pseudomonadati</taxon>
        <taxon>Pseudomonadota</taxon>
        <taxon>Alphaproteobacteria</taxon>
        <taxon>Hyphomicrobiales</taxon>
        <taxon>Rhizobiaceae</taxon>
        <taxon>Rhizobium/Agrobacterium group</taxon>
        <taxon>Pararhizobium</taxon>
    </lineage>
</organism>
<dbReference type="InterPro" id="IPR027417">
    <property type="entry name" value="P-loop_NTPase"/>
</dbReference>
<evidence type="ECO:0000256" key="7">
    <source>
        <dbReference type="ARBA" id="ARBA00022840"/>
    </source>
</evidence>
<name>A0A506UBX4_9HYPH</name>
<evidence type="ECO:0000259" key="11">
    <source>
        <dbReference type="PROSITE" id="PS50893"/>
    </source>
</evidence>
<keyword evidence="3" id="KW-1003">Cell membrane</keyword>
<dbReference type="Pfam" id="PF03459">
    <property type="entry name" value="TOBE"/>
    <property type="match status" value="1"/>
</dbReference>
<dbReference type="GO" id="GO:0016020">
    <property type="term" value="C:membrane"/>
    <property type="evidence" value="ECO:0007669"/>
    <property type="project" value="InterPro"/>
</dbReference>
<evidence type="ECO:0000256" key="9">
    <source>
        <dbReference type="ARBA" id="ARBA00023136"/>
    </source>
</evidence>
<evidence type="ECO:0000313" key="13">
    <source>
        <dbReference type="EMBL" id="TPW31912.1"/>
    </source>
</evidence>
<evidence type="ECO:0000256" key="4">
    <source>
        <dbReference type="ARBA" id="ARBA00022505"/>
    </source>
</evidence>
<comment type="similarity">
    <text evidence="1">Belongs to the ABC transporter superfamily.</text>
</comment>
<keyword evidence="9" id="KW-0472">Membrane</keyword>
<evidence type="ECO:0000256" key="3">
    <source>
        <dbReference type="ARBA" id="ARBA00022475"/>
    </source>
</evidence>
<dbReference type="PANTHER" id="PTHR43514:SF10">
    <property type="entry name" value="MOLYBDENUM IMPORT ATP-BINDING PROTEIN MODC 2"/>
    <property type="match status" value="1"/>
</dbReference>
<dbReference type="SUPFAM" id="SSF50331">
    <property type="entry name" value="MOP-like"/>
    <property type="match status" value="1"/>
</dbReference>
<dbReference type="GO" id="GO:0140359">
    <property type="term" value="F:ABC-type transporter activity"/>
    <property type="evidence" value="ECO:0007669"/>
    <property type="project" value="InterPro"/>
</dbReference>
<evidence type="ECO:0000256" key="8">
    <source>
        <dbReference type="ARBA" id="ARBA00022967"/>
    </source>
</evidence>
<gene>
    <name evidence="13" type="primary">modC</name>
    <name evidence="13" type="ORF">FJU11_02845</name>
</gene>
<evidence type="ECO:0000313" key="14">
    <source>
        <dbReference type="Proteomes" id="UP000320314"/>
    </source>
</evidence>
<keyword evidence="7 13" id="KW-0067">ATP-binding</keyword>
<dbReference type="SUPFAM" id="SSF52540">
    <property type="entry name" value="P-loop containing nucleoside triphosphate hydrolases"/>
    <property type="match status" value="1"/>
</dbReference>
<dbReference type="InterPro" id="IPR003593">
    <property type="entry name" value="AAA+_ATPase"/>
</dbReference>
<keyword evidence="5" id="KW-0997">Cell inner membrane</keyword>
<dbReference type="PROSITE" id="PS00211">
    <property type="entry name" value="ABC_TRANSPORTER_1"/>
    <property type="match status" value="1"/>
</dbReference>
<dbReference type="AlphaFoldDB" id="A0A506UBX4"/>
<dbReference type="Proteomes" id="UP000320314">
    <property type="component" value="Unassembled WGS sequence"/>
</dbReference>
<sequence length="368" mass="39367">MTETEGIDVAFRGRLGAFAMDVAFSVPGRGVTALFGPSGCGKTTTLRAIAGLQRLQGRCRVAGEIWQDGERFLPAHRRAIGYVFQEASLFPHLTVERNLLYSRKGQRRPAGEGESSVDFAEVVELLGLSRLLARLPQRLSGGERQRVAIGRALLSRPSLVVMDEPLSALDTETRDEIMPFLERLHETLSLPILLVSHDMATVERLADHVVLMNAGTVQAAGALHAVQSDPALPLAGRRDAAVSLEAHVEDYDADYGLATLAVSGARFRVPTEGLRELGKPVRMRLAAGDVSLATSPSPDTTILNVLPARIASHAASGTHEIIAVLSLGHAGTGARILARVTRLSWERLALADGMAVHAQVKSVALARA</sequence>
<evidence type="ECO:0000259" key="12">
    <source>
        <dbReference type="PROSITE" id="PS51866"/>
    </source>
</evidence>
<keyword evidence="14" id="KW-1185">Reference proteome</keyword>
<evidence type="ECO:0000256" key="10">
    <source>
        <dbReference type="PROSITE-ProRule" id="PRU01213"/>
    </source>
</evidence>
<evidence type="ECO:0000256" key="1">
    <source>
        <dbReference type="ARBA" id="ARBA00005417"/>
    </source>
</evidence>
<dbReference type="Gene3D" id="2.40.50.100">
    <property type="match status" value="1"/>
</dbReference>
<evidence type="ECO:0000256" key="6">
    <source>
        <dbReference type="ARBA" id="ARBA00022741"/>
    </source>
</evidence>
<reference evidence="13 14" key="1">
    <citation type="submission" date="2019-06" db="EMBL/GenBank/DDBJ databases">
        <authorList>
            <person name="Li M."/>
        </authorList>
    </citation>
    <scope>NUCLEOTIDE SEQUENCE [LARGE SCALE GENOMIC DNA]</scope>
    <source>
        <strain evidence="13 14">BGMRC6574</strain>
    </source>
</reference>
<evidence type="ECO:0000256" key="2">
    <source>
        <dbReference type="ARBA" id="ARBA00022448"/>
    </source>
</evidence>
<dbReference type="RefSeq" id="WP_141165508.1">
    <property type="nucleotide sequence ID" value="NZ_VHLH01000003.1"/>
</dbReference>
<keyword evidence="4 10" id="KW-0500">Molybdenum</keyword>
<dbReference type="EMBL" id="VHLH01000003">
    <property type="protein sequence ID" value="TPW31912.1"/>
    <property type="molecule type" value="Genomic_DNA"/>
</dbReference>
<feature type="domain" description="ABC transporter" evidence="11">
    <location>
        <begin position="4"/>
        <end position="239"/>
    </location>
</feature>
<dbReference type="InterPro" id="IPR011868">
    <property type="entry name" value="ModC_ABC_ATP-bd"/>
</dbReference>
<dbReference type="InterPro" id="IPR008995">
    <property type="entry name" value="Mo/tungstate-bd_C_term_dom"/>
</dbReference>
<feature type="domain" description="Mop" evidence="12">
    <location>
        <begin position="299"/>
        <end position="368"/>
    </location>
</feature>
<evidence type="ECO:0000256" key="5">
    <source>
        <dbReference type="ARBA" id="ARBA00022519"/>
    </source>
</evidence>
<dbReference type="SMART" id="SM00382">
    <property type="entry name" value="AAA"/>
    <property type="match status" value="1"/>
</dbReference>
<dbReference type="PROSITE" id="PS51866">
    <property type="entry name" value="MOP"/>
    <property type="match status" value="1"/>
</dbReference>
<proteinExistence type="inferred from homology"/>
<dbReference type="OrthoDB" id="9802264at2"/>
<keyword evidence="6" id="KW-0547">Nucleotide-binding</keyword>
<dbReference type="GO" id="GO:0005524">
    <property type="term" value="F:ATP binding"/>
    <property type="evidence" value="ECO:0007669"/>
    <property type="project" value="UniProtKB-KW"/>
</dbReference>
<dbReference type="InterPro" id="IPR003439">
    <property type="entry name" value="ABC_transporter-like_ATP-bd"/>
</dbReference>
<dbReference type="PROSITE" id="PS50893">
    <property type="entry name" value="ABC_TRANSPORTER_2"/>
    <property type="match status" value="1"/>
</dbReference>
<dbReference type="GO" id="GO:0016887">
    <property type="term" value="F:ATP hydrolysis activity"/>
    <property type="evidence" value="ECO:0007669"/>
    <property type="project" value="InterPro"/>
</dbReference>
<dbReference type="InterPro" id="IPR004606">
    <property type="entry name" value="Mop_domain"/>
</dbReference>
<dbReference type="Gene3D" id="3.40.50.300">
    <property type="entry name" value="P-loop containing nucleotide triphosphate hydrolases"/>
    <property type="match status" value="1"/>
</dbReference>
<dbReference type="InterPro" id="IPR017871">
    <property type="entry name" value="ABC_transporter-like_CS"/>
</dbReference>
<dbReference type="PANTHER" id="PTHR43514">
    <property type="entry name" value="ABC TRANSPORTER I FAMILY MEMBER 10"/>
    <property type="match status" value="1"/>
</dbReference>
<keyword evidence="8" id="KW-1278">Translocase</keyword>
<keyword evidence="2" id="KW-0813">Transport</keyword>
<dbReference type="Pfam" id="PF00005">
    <property type="entry name" value="ABC_tran"/>
    <property type="match status" value="1"/>
</dbReference>
<protein>
    <submittedName>
        <fullName evidence="13">Molybdenum ABC transporter ATP-binding protein</fullName>
    </submittedName>
</protein>
<dbReference type="InterPro" id="IPR050334">
    <property type="entry name" value="Molybdenum_import_ModC"/>
</dbReference>